<evidence type="ECO:0000313" key="1">
    <source>
        <dbReference type="EMBL" id="CAI9563768.1"/>
    </source>
</evidence>
<dbReference type="EMBL" id="CATNWA010012633">
    <property type="protein sequence ID" value="CAI9563768.1"/>
    <property type="molecule type" value="Genomic_DNA"/>
</dbReference>
<reference evidence="1" key="1">
    <citation type="submission" date="2023-05" db="EMBL/GenBank/DDBJ databases">
        <authorList>
            <person name="Stuckert A."/>
        </authorList>
    </citation>
    <scope>NUCLEOTIDE SEQUENCE</scope>
</reference>
<organism evidence="1 2">
    <name type="scientific">Staurois parvus</name>
    <dbReference type="NCBI Taxonomy" id="386267"/>
    <lineage>
        <taxon>Eukaryota</taxon>
        <taxon>Metazoa</taxon>
        <taxon>Chordata</taxon>
        <taxon>Craniata</taxon>
        <taxon>Vertebrata</taxon>
        <taxon>Euteleostomi</taxon>
        <taxon>Amphibia</taxon>
        <taxon>Batrachia</taxon>
        <taxon>Anura</taxon>
        <taxon>Neobatrachia</taxon>
        <taxon>Ranoidea</taxon>
        <taxon>Ranidae</taxon>
        <taxon>Staurois</taxon>
    </lineage>
</organism>
<name>A0ABN9CU85_9NEOB</name>
<proteinExistence type="predicted"/>
<protein>
    <submittedName>
        <fullName evidence="1">Uncharacterized protein</fullName>
    </submittedName>
</protein>
<gene>
    <name evidence="1" type="ORF">SPARVUS_LOCUS5801123</name>
</gene>
<dbReference type="Proteomes" id="UP001162483">
    <property type="component" value="Unassembled WGS sequence"/>
</dbReference>
<comment type="caution">
    <text evidence="1">The sequence shown here is derived from an EMBL/GenBank/DDBJ whole genome shotgun (WGS) entry which is preliminary data.</text>
</comment>
<accession>A0ABN9CU85</accession>
<keyword evidence="2" id="KW-1185">Reference proteome</keyword>
<sequence>MLFDCDFSGPPLLPVPPSYLLIEQRLRGKLHMLSLVYIAGVFFSLESACDQHRANLHSPDRDQGSCILQRKMKTPPTSWNQCSAGH</sequence>
<evidence type="ECO:0000313" key="2">
    <source>
        <dbReference type="Proteomes" id="UP001162483"/>
    </source>
</evidence>